<keyword evidence="1" id="KW-0812">Transmembrane</keyword>
<accession>A0AAJ0A960</accession>
<evidence type="ECO:0008006" key="4">
    <source>
        <dbReference type="Google" id="ProtNLM"/>
    </source>
</evidence>
<organism evidence="2 3">
    <name type="scientific">Colletotrichum godetiae</name>
    <dbReference type="NCBI Taxonomy" id="1209918"/>
    <lineage>
        <taxon>Eukaryota</taxon>
        <taxon>Fungi</taxon>
        <taxon>Dikarya</taxon>
        <taxon>Ascomycota</taxon>
        <taxon>Pezizomycotina</taxon>
        <taxon>Sordariomycetes</taxon>
        <taxon>Hypocreomycetidae</taxon>
        <taxon>Glomerellales</taxon>
        <taxon>Glomerellaceae</taxon>
        <taxon>Colletotrichum</taxon>
        <taxon>Colletotrichum acutatum species complex</taxon>
    </lineage>
</organism>
<name>A0AAJ0A960_9PEZI</name>
<reference evidence="2" key="1">
    <citation type="submission" date="2021-06" db="EMBL/GenBank/DDBJ databases">
        <title>Comparative genomics, transcriptomics and evolutionary studies reveal genomic signatures of adaptation to plant cell wall in hemibiotrophic fungi.</title>
        <authorList>
            <consortium name="DOE Joint Genome Institute"/>
            <person name="Baroncelli R."/>
            <person name="Diaz J.F."/>
            <person name="Benocci T."/>
            <person name="Peng M."/>
            <person name="Battaglia E."/>
            <person name="Haridas S."/>
            <person name="Andreopoulos W."/>
            <person name="Labutti K."/>
            <person name="Pangilinan J."/>
            <person name="Floch G.L."/>
            <person name="Makela M.R."/>
            <person name="Henrissat B."/>
            <person name="Grigoriev I.V."/>
            <person name="Crouch J.A."/>
            <person name="De Vries R.P."/>
            <person name="Sukno S.A."/>
            <person name="Thon M.R."/>
        </authorList>
    </citation>
    <scope>NUCLEOTIDE SEQUENCE</scope>
    <source>
        <strain evidence="2">CBS 193.32</strain>
    </source>
</reference>
<dbReference type="Proteomes" id="UP001224890">
    <property type="component" value="Unassembled WGS sequence"/>
</dbReference>
<evidence type="ECO:0000313" key="3">
    <source>
        <dbReference type="Proteomes" id="UP001224890"/>
    </source>
</evidence>
<protein>
    <recommendedName>
        <fullName evidence="4">Transmembrane protein</fullName>
    </recommendedName>
</protein>
<proteinExistence type="predicted"/>
<dbReference type="GeneID" id="85451805"/>
<gene>
    <name evidence="2" type="ORF">BDP55DRAFT_399051</name>
</gene>
<evidence type="ECO:0000313" key="2">
    <source>
        <dbReference type="EMBL" id="KAK1658304.1"/>
    </source>
</evidence>
<comment type="caution">
    <text evidence="2">The sequence shown here is derived from an EMBL/GenBank/DDBJ whole genome shotgun (WGS) entry which is preliminary data.</text>
</comment>
<dbReference type="RefSeq" id="XP_060423068.1">
    <property type="nucleotide sequence ID" value="XM_060567279.1"/>
</dbReference>
<keyword evidence="3" id="KW-1185">Reference proteome</keyword>
<feature type="transmembrane region" description="Helical" evidence="1">
    <location>
        <begin position="134"/>
        <end position="158"/>
    </location>
</feature>
<dbReference type="EMBL" id="JAHMHR010000075">
    <property type="protein sequence ID" value="KAK1658304.1"/>
    <property type="molecule type" value="Genomic_DNA"/>
</dbReference>
<keyword evidence="1" id="KW-1133">Transmembrane helix</keyword>
<evidence type="ECO:0000256" key="1">
    <source>
        <dbReference type="SAM" id="Phobius"/>
    </source>
</evidence>
<dbReference type="AlphaFoldDB" id="A0AAJ0A960"/>
<keyword evidence="1" id="KW-0472">Membrane</keyword>
<sequence length="187" mass="21564">MFTTHRTDYKASWRVTRQSLRLQPWNCSTAEADILRQTPIFSGPERRQFSPFSIDALPIMGRLLSDFPEPKNRADSPWKMPSFAVAVVGWYWARRAYMISKLRVMNKLETVENSRYAPRDESFKLTRKILHPYWWLYLVLGVQPLIAVAAFFANHFWLGRDCAITGPKSRNVDFGSMTDGPTSVSVG</sequence>